<protein>
    <submittedName>
        <fullName evidence="1">Uncharacterized protein</fullName>
    </submittedName>
</protein>
<name>A0A8B0SZN3_KLEPN</name>
<dbReference type="AlphaFoldDB" id="A0A8B0SZN3"/>
<reference evidence="1" key="1">
    <citation type="submission" date="2020-01" db="EMBL/GenBank/DDBJ databases">
        <authorList>
            <person name="Qin S."/>
        </authorList>
    </citation>
    <scope>NUCLEOTIDE SEQUENCE</scope>
    <source>
        <strain evidence="1">CVir17-16-YZ6g</strain>
        <plasmid evidence="1">p17-15-vir-like</plasmid>
    </source>
</reference>
<geneLocation type="plasmid" evidence="1">
    <name>p17-15-vir-like</name>
</geneLocation>
<keyword evidence="1" id="KW-0614">Plasmid</keyword>
<sequence>MFDQILCRSFFPISSLSCSVRTKPAGLFTGSLFELMH</sequence>
<accession>A0A8B0SZN3</accession>
<dbReference type="EMBL" id="MN956836">
    <property type="protein sequence ID" value="QTX14792.1"/>
    <property type="molecule type" value="Genomic_DNA"/>
</dbReference>
<organism evidence="1">
    <name type="scientific">Klebsiella pneumoniae</name>
    <dbReference type="NCBI Taxonomy" id="573"/>
    <lineage>
        <taxon>Bacteria</taxon>
        <taxon>Pseudomonadati</taxon>
        <taxon>Pseudomonadota</taxon>
        <taxon>Gammaproteobacteria</taxon>
        <taxon>Enterobacterales</taxon>
        <taxon>Enterobacteriaceae</taxon>
        <taxon>Klebsiella/Raoultella group</taxon>
        <taxon>Klebsiella</taxon>
        <taxon>Klebsiella pneumoniae complex</taxon>
    </lineage>
</organism>
<proteinExistence type="predicted"/>
<evidence type="ECO:0000313" key="1">
    <source>
        <dbReference type="EMBL" id="QTX14792.1"/>
    </source>
</evidence>